<keyword evidence="2" id="KW-0547">Nucleotide-binding</keyword>
<keyword evidence="3" id="KW-0378">Hydrolase</keyword>
<evidence type="ECO:0000256" key="3">
    <source>
        <dbReference type="ARBA" id="ARBA00022801"/>
    </source>
</evidence>
<dbReference type="PANTHER" id="PTHR32341:SF10">
    <property type="entry name" value="INTERFERON-INDUCIBLE GTPASE 5"/>
    <property type="match status" value="1"/>
</dbReference>
<dbReference type="PANTHER" id="PTHR32341">
    <property type="entry name" value="INTERFERON-INDUCIBLE GTPASE"/>
    <property type="match status" value="1"/>
</dbReference>
<dbReference type="Proteomes" id="UP000192578">
    <property type="component" value="Unassembled WGS sequence"/>
</dbReference>
<evidence type="ECO:0000313" key="7">
    <source>
        <dbReference type="Proteomes" id="UP000192578"/>
    </source>
</evidence>
<evidence type="ECO:0000259" key="5">
    <source>
        <dbReference type="PROSITE" id="PS51716"/>
    </source>
</evidence>
<feature type="domain" description="IRG-type G" evidence="5">
    <location>
        <begin position="53"/>
        <end position="240"/>
    </location>
</feature>
<proteinExistence type="inferred from homology"/>
<dbReference type="InterPro" id="IPR030385">
    <property type="entry name" value="G_IRG_dom"/>
</dbReference>
<dbReference type="PROSITE" id="PS51716">
    <property type="entry name" value="G_IRG"/>
    <property type="match status" value="2"/>
</dbReference>
<dbReference type="OrthoDB" id="422720at2759"/>
<keyword evidence="4" id="KW-0342">GTP-binding</keyword>
<dbReference type="InterPro" id="IPR027417">
    <property type="entry name" value="P-loop_NTPase"/>
</dbReference>
<reference evidence="7" key="1">
    <citation type="submission" date="2017-01" db="EMBL/GenBank/DDBJ databases">
        <title>Comparative genomics of anhydrobiosis in the tardigrade Hypsibius dujardini.</title>
        <authorList>
            <person name="Yoshida Y."/>
            <person name="Koutsovoulos G."/>
            <person name="Laetsch D."/>
            <person name="Stevens L."/>
            <person name="Kumar S."/>
            <person name="Horikawa D."/>
            <person name="Ishino K."/>
            <person name="Komine S."/>
            <person name="Tomita M."/>
            <person name="Blaxter M."/>
            <person name="Arakawa K."/>
        </authorList>
    </citation>
    <scope>NUCLEOTIDE SEQUENCE [LARGE SCALE GENOMIC DNA]</scope>
    <source>
        <strain evidence="7">Z151</strain>
    </source>
</reference>
<name>A0A1W0WH16_HYPEX</name>
<dbReference type="Pfam" id="PF05049">
    <property type="entry name" value="IIGP"/>
    <property type="match status" value="2"/>
</dbReference>
<dbReference type="SUPFAM" id="SSF52540">
    <property type="entry name" value="P-loop containing nucleoside triphosphate hydrolases"/>
    <property type="match status" value="2"/>
</dbReference>
<dbReference type="AlphaFoldDB" id="A0A1W0WH16"/>
<evidence type="ECO:0000256" key="2">
    <source>
        <dbReference type="ARBA" id="ARBA00022741"/>
    </source>
</evidence>
<dbReference type="InterPro" id="IPR007743">
    <property type="entry name" value="Immunity-related_GTPase-like"/>
</dbReference>
<dbReference type="GO" id="GO:0016787">
    <property type="term" value="F:hydrolase activity"/>
    <property type="evidence" value="ECO:0007669"/>
    <property type="project" value="UniProtKB-KW"/>
</dbReference>
<dbReference type="GO" id="GO:0016020">
    <property type="term" value="C:membrane"/>
    <property type="evidence" value="ECO:0007669"/>
    <property type="project" value="InterPro"/>
</dbReference>
<sequence>MGAALRTPFHTAIKNVLFRDLPDSPRDVPTKPGEHQEDVRKSIQAEFGIDCVHNYNFGVSGSTGAVKSTFINALMGLKVNSDSAAKVGIGESTTKIRAYRDPRSPHIVYWDTPGCGTKSFPAAEYFEEQKLFAFDCIIIIITGGSILEADIDIARAAQHHGLPLYFVRLMSDMSLRKVMEEEDCPLEEAVSQLRKVVKVQEQHLTKAGIDKCRIFNVSARVMLEMSTGQPTEYQMMDETAFIQEVFSAAFARRNRVQYNNLVASFSEDLPIQVTVWACGLLYGSIKRLFFEPPNNPRDVPTKPGEHPDDVRKLIQDEFGIDCVHKYNFGVSGHSGHGKSSFINALIGLKANSVSAAKVGAVECTTKIHPYYHPRYPHIVYWDTPGCGTPSFPAAEYFEKQKLFAFDCIIIITGRSILESDIDIARAAQHHGLPMYFVRSMSDKSLSDVMNDMDCTLEQAVLELRKVVKDQEQRFTEKGINNCRIFNVSARVMLEISTGQPTTKYQTMDEIEFIKEVVSAAFDRRNPGNAIAL</sequence>
<comment type="similarity">
    <text evidence="1">Belongs to the TRAFAC class dynamin-like GTPase superfamily. IRG family.</text>
</comment>
<comment type="caution">
    <text evidence="6">The sequence shown here is derived from an EMBL/GenBank/DDBJ whole genome shotgun (WGS) entry which is preliminary data.</text>
</comment>
<keyword evidence="7" id="KW-1185">Reference proteome</keyword>
<evidence type="ECO:0000256" key="4">
    <source>
        <dbReference type="ARBA" id="ARBA00023134"/>
    </source>
</evidence>
<organism evidence="6 7">
    <name type="scientific">Hypsibius exemplaris</name>
    <name type="common">Freshwater tardigrade</name>
    <dbReference type="NCBI Taxonomy" id="2072580"/>
    <lineage>
        <taxon>Eukaryota</taxon>
        <taxon>Metazoa</taxon>
        <taxon>Ecdysozoa</taxon>
        <taxon>Tardigrada</taxon>
        <taxon>Eutardigrada</taxon>
        <taxon>Parachela</taxon>
        <taxon>Hypsibioidea</taxon>
        <taxon>Hypsibiidae</taxon>
        <taxon>Hypsibius</taxon>
    </lineage>
</organism>
<protein>
    <submittedName>
        <fullName evidence="6">Interferon-inducible GTPase 1</fullName>
    </submittedName>
</protein>
<gene>
    <name evidence="6" type="ORF">BV898_11314</name>
</gene>
<evidence type="ECO:0000313" key="6">
    <source>
        <dbReference type="EMBL" id="OQV14472.1"/>
    </source>
</evidence>
<accession>A0A1W0WH16</accession>
<dbReference type="InterPro" id="IPR051515">
    <property type="entry name" value="IRG"/>
</dbReference>
<evidence type="ECO:0000256" key="1">
    <source>
        <dbReference type="ARBA" id="ARBA00005429"/>
    </source>
</evidence>
<feature type="domain" description="IRG-type G" evidence="5">
    <location>
        <begin position="324"/>
        <end position="511"/>
    </location>
</feature>
<dbReference type="EMBL" id="MTYJ01000104">
    <property type="protein sequence ID" value="OQV14472.1"/>
    <property type="molecule type" value="Genomic_DNA"/>
</dbReference>
<dbReference type="Gene3D" id="3.40.50.300">
    <property type="entry name" value="P-loop containing nucleotide triphosphate hydrolases"/>
    <property type="match status" value="2"/>
</dbReference>
<dbReference type="GO" id="GO:0005525">
    <property type="term" value="F:GTP binding"/>
    <property type="evidence" value="ECO:0007669"/>
    <property type="project" value="UniProtKB-KW"/>
</dbReference>